<evidence type="ECO:0000313" key="4">
    <source>
        <dbReference type="Proteomes" id="UP000447355"/>
    </source>
</evidence>
<sequence>MGQDLMGREASSATIVDDGEPDLKPGLRERLLAELDSSGIAAGGRVRFLSAETGRAPQSVMRWLSQKSPGLPDLRSLAILCLRLEIDANWMLGLVRARRPFPRERVKPALRRWLPSAPSANWMGQLDFHMDRLAQGYDVYLMQGDDMAPLIGDGMPFLVDSNVSQFMGNGIYFLTLQGISMVRLLEMRTDQTFSLRCANERYRESILDTAAAAGPALQILGKVCMAFDLKRF</sequence>
<evidence type="ECO:0000313" key="3">
    <source>
        <dbReference type="EMBL" id="MYM95935.1"/>
    </source>
</evidence>
<reference evidence="3" key="1">
    <citation type="submission" date="2019-12" db="EMBL/GenBank/DDBJ databases">
        <title>Novel species isolated from a subtropical stream in China.</title>
        <authorList>
            <person name="Lu H."/>
        </authorList>
    </citation>
    <scope>NUCLEOTIDE SEQUENCE [LARGE SCALE GENOMIC DNA]</scope>
    <source>
        <strain evidence="3">FT81W</strain>
    </source>
</reference>
<proteinExistence type="predicted"/>
<dbReference type="Proteomes" id="UP000447355">
    <property type="component" value="Unassembled WGS sequence"/>
</dbReference>
<dbReference type="EMBL" id="WWCX01000035">
    <property type="protein sequence ID" value="MYM95935.1"/>
    <property type="molecule type" value="Genomic_DNA"/>
</dbReference>
<feature type="region of interest" description="Disordered" evidence="1">
    <location>
        <begin position="1"/>
        <end position="22"/>
    </location>
</feature>
<dbReference type="SUPFAM" id="SSF51306">
    <property type="entry name" value="LexA/Signal peptidase"/>
    <property type="match status" value="1"/>
</dbReference>
<dbReference type="CDD" id="cd06529">
    <property type="entry name" value="S24_LexA-like"/>
    <property type="match status" value="1"/>
</dbReference>
<comment type="caution">
    <text evidence="3">The sequence shown here is derived from an EMBL/GenBank/DDBJ whole genome shotgun (WGS) entry which is preliminary data.</text>
</comment>
<feature type="domain" description="Peptidase S24/S26A/S26B/S26C" evidence="2">
    <location>
        <begin position="141"/>
        <end position="224"/>
    </location>
</feature>
<organism evidence="3 4">
    <name type="scientific">Duganella vulcania</name>
    <dbReference type="NCBI Taxonomy" id="2692166"/>
    <lineage>
        <taxon>Bacteria</taxon>
        <taxon>Pseudomonadati</taxon>
        <taxon>Pseudomonadota</taxon>
        <taxon>Betaproteobacteria</taxon>
        <taxon>Burkholderiales</taxon>
        <taxon>Oxalobacteraceae</taxon>
        <taxon>Telluria group</taxon>
        <taxon>Duganella</taxon>
    </lineage>
</organism>
<dbReference type="InterPro" id="IPR039418">
    <property type="entry name" value="LexA-like"/>
</dbReference>
<dbReference type="Pfam" id="PF00717">
    <property type="entry name" value="Peptidase_S24"/>
    <property type="match status" value="1"/>
</dbReference>
<protein>
    <recommendedName>
        <fullName evidence="2">Peptidase S24/S26A/S26B/S26C domain-containing protein</fullName>
    </recommendedName>
</protein>
<accession>A0A845GQS4</accession>
<evidence type="ECO:0000256" key="1">
    <source>
        <dbReference type="SAM" id="MobiDB-lite"/>
    </source>
</evidence>
<name>A0A845GQS4_9BURK</name>
<dbReference type="InterPro" id="IPR015927">
    <property type="entry name" value="Peptidase_S24_S26A/B/C"/>
</dbReference>
<dbReference type="RefSeq" id="WP_161085021.1">
    <property type="nucleotide sequence ID" value="NZ_WWCX01000035.1"/>
</dbReference>
<evidence type="ECO:0000259" key="2">
    <source>
        <dbReference type="Pfam" id="PF00717"/>
    </source>
</evidence>
<dbReference type="AlphaFoldDB" id="A0A845GQS4"/>
<gene>
    <name evidence="3" type="ORF">GTP90_18915</name>
</gene>
<dbReference type="InterPro" id="IPR036286">
    <property type="entry name" value="LexA/Signal_pep-like_sf"/>
</dbReference>